<dbReference type="AlphaFoldDB" id="A0A4V0YD68"/>
<evidence type="ECO:0000256" key="1">
    <source>
        <dbReference type="ARBA" id="ARBA00004141"/>
    </source>
</evidence>
<reference evidence="6 7" key="1">
    <citation type="submission" date="2019-01" db="EMBL/GenBank/DDBJ databases">
        <title>Genome sequencing of strain DFW100M-13.</title>
        <authorList>
            <person name="Heo J."/>
            <person name="Kim S.-J."/>
            <person name="Kim J.-S."/>
            <person name="Hong S.-B."/>
            <person name="Kwon S.-W."/>
        </authorList>
    </citation>
    <scope>NUCLEOTIDE SEQUENCE [LARGE SCALE GENOMIC DNA]</scope>
    <source>
        <strain evidence="6 7">DFW100M-13</strain>
    </source>
</reference>
<name>A0A4V0YD68_9MICO</name>
<dbReference type="Pfam" id="PF13564">
    <property type="entry name" value="DoxX_2"/>
    <property type="match status" value="1"/>
</dbReference>
<feature type="transmembrane region" description="Helical" evidence="5">
    <location>
        <begin position="116"/>
        <end position="135"/>
    </location>
</feature>
<evidence type="ECO:0000256" key="2">
    <source>
        <dbReference type="ARBA" id="ARBA00022692"/>
    </source>
</evidence>
<evidence type="ECO:0000313" key="6">
    <source>
        <dbReference type="EMBL" id="QAY59661.1"/>
    </source>
</evidence>
<gene>
    <name evidence="6" type="ORF">ET475_06415</name>
</gene>
<evidence type="ECO:0000256" key="3">
    <source>
        <dbReference type="ARBA" id="ARBA00022989"/>
    </source>
</evidence>
<evidence type="ECO:0000256" key="4">
    <source>
        <dbReference type="ARBA" id="ARBA00023136"/>
    </source>
</evidence>
<sequence length="137" mass="14389">MIGRGPTCSVVHLTGAVRRIMIVVSDVLSGLLAAMFLFSGYRKLRVGEPLVAEADHLRIPVPAYRLIGVPEMLGAAGLIAGIWWPVLGMAAAAGLLLLLVGAIGSHLRVRDTLPRMLPALVLTIPTVAVLAVRPLSA</sequence>
<accession>A0A4V0YD68</accession>
<keyword evidence="3 5" id="KW-1133">Transmembrane helix</keyword>
<dbReference type="KEGG" id="mprt:ET475_06415"/>
<feature type="transmembrane region" description="Helical" evidence="5">
    <location>
        <begin position="82"/>
        <end position="104"/>
    </location>
</feature>
<dbReference type="EMBL" id="CP035494">
    <property type="protein sequence ID" value="QAY59661.1"/>
    <property type="molecule type" value="Genomic_DNA"/>
</dbReference>
<keyword evidence="4 5" id="KW-0472">Membrane</keyword>
<organism evidence="6 7">
    <name type="scientific">Microbacterium protaetiae</name>
    <dbReference type="NCBI Taxonomy" id="2509458"/>
    <lineage>
        <taxon>Bacteria</taxon>
        <taxon>Bacillati</taxon>
        <taxon>Actinomycetota</taxon>
        <taxon>Actinomycetes</taxon>
        <taxon>Micrococcales</taxon>
        <taxon>Microbacteriaceae</taxon>
        <taxon>Microbacterium</taxon>
    </lineage>
</organism>
<protein>
    <submittedName>
        <fullName evidence="6">Invasion protein</fullName>
    </submittedName>
</protein>
<feature type="transmembrane region" description="Helical" evidence="5">
    <location>
        <begin position="20"/>
        <end position="41"/>
    </location>
</feature>
<dbReference type="InterPro" id="IPR032808">
    <property type="entry name" value="DoxX"/>
</dbReference>
<dbReference type="GO" id="GO:0016020">
    <property type="term" value="C:membrane"/>
    <property type="evidence" value="ECO:0007669"/>
    <property type="project" value="UniProtKB-SubCell"/>
</dbReference>
<evidence type="ECO:0000313" key="7">
    <source>
        <dbReference type="Proteomes" id="UP000293995"/>
    </source>
</evidence>
<keyword evidence="2 5" id="KW-0812">Transmembrane</keyword>
<comment type="subcellular location">
    <subcellularLocation>
        <location evidence="1">Membrane</location>
        <topology evidence="1">Multi-pass membrane protein</topology>
    </subcellularLocation>
</comment>
<keyword evidence="7" id="KW-1185">Reference proteome</keyword>
<proteinExistence type="predicted"/>
<dbReference type="Proteomes" id="UP000293995">
    <property type="component" value="Chromosome"/>
</dbReference>
<dbReference type="OrthoDB" id="3482063at2"/>
<evidence type="ECO:0000256" key="5">
    <source>
        <dbReference type="SAM" id="Phobius"/>
    </source>
</evidence>